<gene>
    <name evidence="1" type="ORF">PECUL_23A017242</name>
</gene>
<reference evidence="1" key="1">
    <citation type="submission" date="2022-03" db="EMBL/GenBank/DDBJ databases">
        <authorList>
            <person name="Alioto T."/>
            <person name="Alioto T."/>
            <person name="Gomez Garrido J."/>
        </authorList>
    </citation>
    <scope>NUCLEOTIDE SEQUENCE</scope>
</reference>
<organism evidence="1 2">
    <name type="scientific">Pelobates cultripes</name>
    <name type="common">Western spadefoot toad</name>
    <dbReference type="NCBI Taxonomy" id="61616"/>
    <lineage>
        <taxon>Eukaryota</taxon>
        <taxon>Metazoa</taxon>
        <taxon>Chordata</taxon>
        <taxon>Craniata</taxon>
        <taxon>Vertebrata</taxon>
        <taxon>Euteleostomi</taxon>
        <taxon>Amphibia</taxon>
        <taxon>Batrachia</taxon>
        <taxon>Anura</taxon>
        <taxon>Pelobatoidea</taxon>
        <taxon>Pelobatidae</taxon>
        <taxon>Pelobates</taxon>
    </lineage>
</organism>
<dbReference type="Gene3D" id="3.30.250.20">
    <property type="entry name" value="L1 transposable element, C-terminal domain"/>
    <property type="match status" value="1"/>
</dbReference>
<dbReference type="InterPro" id="IPR042566">
    <property type="entry name" value="L1_C"/>
</dbReference>
<name>A0AAD1WWW6_PELCU</name>
<accession>A0AAD1WWW6</accession>
<dbReference type="Proteomes" id="UP001295444">
    <property type="component" value="Unassembled WGS sequence"/>
</dbReference>
<dbReference type="EMBL" id="CAKOES020000215">
    <property type="protein sequence ID" value="CAH2330081.1"/>
    <property type="molecule type" value="Genomic_DNA"/>
</dbReference>
<evidence type="ECO:0000313" key="1">
    <source>
        <dbReference type="EMBL" id="CAH2330081.1"/>
    </source>
</evidence>
<proteinExistence type="predicted"/>
<dbReference type="AlphaFoldDB" id="A0AAD1WWW6"/>
<evidence type="ECO:0000313" key="2">
    <source>
        <dbReference type="Proteomes" id="UP001295444"/>
    </source>
</evidence>
<sequence length="143" mass="16475">MLLLDCIHRVAKARVAPISAPMDVLLQANYHYMKEEIVRASRSPNSLAEVYKEVQIFADISLATLQARMNFNPVTKALRKHQIPYRLRFPTRLLITRNSQTTSVLTLEEGQELLKTWDIQLAVTPTTSVELNPHLPDWKKLKR</sequence>
<keyword evidence="2" id="KW-1185">Reference proteome</keyword>
<comment type="caution">
    <text evidence="1">The sequence shown here is derived from an EMBL/GenBank/DDBJ whole genome shotgun (WGS) entry which is preliminary data.</text>
</comment>
<protein>
    <submittedName>
        <fullName evidence="1">Uncharacterized protein</fullName>
    </submittedName>
</protein>